<dbReference type="AlphaFoldDB" id="A0A6J4IM04"/>
<evidence type="ECO:0000256" key="1">
    <source>
        <dbReference type="ARBA" id="ARBA00006987"/>
    </source>
</evidence>
<organism evidence="2">
    <name type="scientific">uncultured Acetobacteraceae bacterium</name>
    <dbReference type="NCBI Taxonomy" id="169975"/>
    <lineage>
        <taxon>Bacteria</taxon>
        <taxon>Pseudomonadati</taxon>
        <taxon>Pseudomonadota</taxon>
        <taxon>Alphaproteobacteria</taxon>
        <taxon>Acetobacterales</taxon>
        <taxon>Acetobacteraceae</taxon>
        <taxon>environmental samples</taxon>
    </lineage>
</organism>
<protein>
    <recommendedName>
        <fullName evidence="3">BUG/TctC family periplasmic protein</fullName>
    </recommendedName>
</protein>
<dbReference type="Pfam" id="PF03401">
    <property type="entry name" value="TctC"/>
    <property type="match status" value="1"/>
</dbReference>
<dbReference type="Gene3D" id="3.40.190.10">
    <property type="entry name" value="Periplasmic binding protein-like II"/>
    <property type="match status" value="1"/>
</dbReference>
<dbReference type="CDD" id="cd07012">
    <property type="entry name" value="PBP2_Bug_TTT"/>
    <property type="match status" value="1"/>
</dbReference>
<name>A0A6J4IM04_9PROT</name>
<gene>
    <name evidence="2" type="ORF">AVDCRST_MAG04-2232</name>
</gene>
<dbReference type="EMBL" id="CADCTL010000156">
    <property type="protein sequence ID" value="CAA9253583.1"/>
    <property type="molecule type" value="Genomic_DNA"/>
</dbReference>
<feature type="non-terminal residue" evidence="2">
    <location>
        <position position="1"/>
    </location>
</feature>
<reference evidence="2" key="1">
    <citation type="submission" date="2020-02" db="EMBL/GenBank/DDBJ databases">
        <authorList>
            <person name="Meier V. D."/>
        </authorList>
    </citation>
    <scope>NUCLEOTIDE SEQUENCE</scope>
    <source>
        <strain evidence="2">AVDCRST_MAG04</strain>
    </source>
</reference>
<sequence length="246" mass="26027">TIGAAEVVRARPDGQTLLLSTIGPITVQPSFMRNAGYRATDLAPICQVSDAALVIQTPRGSGLRTLADLEARARAAGGAMPFGSTGPGTLTHLSMVAWTRATGAPMSHVPYRTPGDVMFAMQQGGVAVLSDQPAMVRPNDLHVLAVFAPERLAEFPDAPTVRELGHDLSFSIWQGLFAPAGTPPAVLARYEAACAKAVRSAAFRTGMERIQTPVLHRGAAEFAAVVARDAERMRTMIEEGGLRQAE</sequence>
<proteinExistence type="inferred from homology"/>
<evidence type="ECO:0008006" key="3">
    <source>
        <dbReference type="Google" id="ProtNLM"/>
    </source>
</evidence>
<dbReference type="PANTHER" id="PTHR42928:SF5">
    <property type="entry name" value="BLR1237 PROTEIN"/>
    <property type="match status" value="1"/>
</dbReference>
<dbReference type="PANTHER" id="PTHR42928">
    <property type="entry name" value="TRICARBOXYLATE-BINDING PROTEIN"/>
    <property type="match status" value="1"/>
</dbReference>
<evidence type="ECO:0000313" key="2">
    <source>
        <dbReference type="EMBL" id="CAA9253583.1"/>
    </source>
</evidence>
<dbReference type="InterPro" id="IPR042100">
    <property type="entry name" value="Bug_dom1"/>
</dbReference>
<comment type="similarity">
    <text evidence="1">Belongs to the UPF0065 (bug) family.</text>
</comment>
<dbReference type="InterPro" id="IPR005064">
    <property type="entry name" value="BUG"/>
</dbReference>
<dbReference type="Gene3D" id="3.40.190.150">
    <property type="entry name" value="Bordetella uptake gene, domain 1"/>
    <property type="match status" value="1"/>
</dbReference>
<accession>A0A6J4IM04</accession>